<reference evidence="6 7" key="1">
    <citation type="submission" date="2024-11" db="EMBL/GenBank/DDBJ databases">
        <authorList>
            <person name="Heng Y.C."/>
            <person name="Lim A.C.H."/>
            <person name="Lee J.K.Y."/>
            <person name="Kittelmann S."/>
        </authorList>
    </citation>
    <scope>NUCLEOTIDE SEQUENCE [LARGE SCALE GENOMIC DNA]</scope>
    <source>
        <strain evidence="6 7">WILCCON 0114</strain>
    </source>
</reference>
<dbReference type="PROSITE" id="PS50977">
    <property type="entry name" value="HTH_TETR_2"/>
    <property type="match status" value="1"/>
</dbReference>
<proteinExistence type="predicted"/>
<keyword evidence="7" id="KW-1185">Reference proteome</keyword>
<name>A0ABW8TK39_9CLOT</name>
<keyword evidence="2 4" id="KW-0238">DNA-binding</keyword>
<evidence type="ECO:0000259" key="5">
    <source>
        <dbReference type="PROSITE" id="PS50977"/>
    </source>
</evidence>
<feature type="DNA-binding region" description="H-T-H motif" evidence="4">
    <location>
        <begin position="28"/>
        <end position="47"/>
    </location>
</feature>
<dbReference type="RefSeq" id="WP_406789300.1">
    <property type="nucleotide sequence ID" value="NZ_JBJIAA010000019.1"/>
</dbReference>
<dbReference type="InterPro" id="IPR025996">
    <property type="entry name" value="MT1864/Rv1816-like_C"/>
</dbReference>
<keyword evidence="1" id="KW-0805">Transcription regulation</keyword>
<accession>A0ABW8TK39</accession>
<evidence type="ECO:0000256" key="3">
    <source>
        <dbReference type="ARBA" id="ARBA00023163"/>
    </source>
</evidence>
<dbReference type="SUPFAM" id="SSF46689">
    <property type="entry name" value="Homeodomain-like"/>
    <property type="match status" value="1"/>
</dbReference>
<evidence type="ECO:0000256" key="1">
    <source>
        <dbReference type="ARBA" id="ARBA00023015"/>
    </source>
</evidence>
<keyword evidence="3" id="KW-0804">Transcription</keyword>
<evidence type="ECO:0000256" key="4">
    <source>
        <dbReference type="PROSITE-ProRule" id="PRU00335"/>
    </source>
</evidence>
<dbReference type="Gene3D" id="1.10.10.60">
    <property type="entry name" value="Homeodomain-like"/>
    <property type="match status" value="1"/>
</dbReference>
<dbReference type="Pfam" id="PF13305">
    <property type="entry name" value="TetR_C_33"/>
    <property type="match status" value="1"/>
</dbReference>
<dbReference type="Gene3D" id="1.10.357.10">
    <property type="entry name" value="Tetracycline Repressor, domain 2"/>
    <property type="match status" value="1"/>
</dbReference>
<evidence type="ECO:0000256" key="2">
    <source>
        <dbReference type="ARBA" id="ARBA00023125"/>
    </source>
</evidence>
<dbReference type="SUPFAM" id="SSF48498">
    <property type="entry name" value="Tetracyclin repressor-like, C-terminal domain"/>
    <property type="match status" value="1"/>
</dbReference>
<dbReference type="InterPro" id="IPR001647">
    <property type="entry name" value="HTH_TetR"/>
</dbReference>
<dbReference type="Pfam" id="PF00440">
    <property type="entry name" value="TetR_N"/>
    <property type="match status" value="1"/>
</dbReference>
<organism evidence="6 7">
    <name type="scientific">Clostridium neuense</name>
    <dbReference type="NCBI Taxonomy" id="1728934"/>
    <lineage>
        <taxon>Bacteria</taxon>
        <taxon>Bacillati</taxon>
        <taxon>Bacillota</taxon>
        <taxon>Clostridia</taxon>
        <taxon>Eubacteriales</taxon>
        <taxon>Clostridiaceae</taxon>
        <taxon>Clostridium</taxon>
    </lineage>
</organism>
<comment type="caution">
    <text evidence="6">The sequence shown here is derived from an EMBL/GenBank/DDBJ whole genome shotgun (WGS) entry which is preliminary data.</text>
</comment>
<dbReference type="Proteomes" id="UP001623592">
    <property type="component" value="Unassembled WGS sequence"/>
</dbReference>
<evidence type="ECO:0000313" key="6">
    <source>
        <dbReference type="EMBL" id="MFL0252643.1"/>
    </source>
</evidence>
<gene>
    <name evidence="6" type="ORF">ACJDT4_19700</name>
</gene>
<dbReference type="EMBL" id="JBJIAA010000019">
    <property type="protein sequence ID" value="MFL0252643.1"/>
    <property type="molecule type" value="Genomic_DNA"/>
</dbReference>
<dbReference type="InterPro" id="IPR009057">
    <property type="entry name" value="Homeodomain-like_sf"/>
</dbReference>
<sequence length="192" mass="22361">MQKRNLTKEKIIQVTFSLADEIGLDQVTFQKIAEKLGIKYPSLYNHFNNMDDLKIKMTIYFLTKLNLEIMQRLIGKSGEAAIREFAFTYRDFAFENKTAYELFLNIKSTKNEEVYLLAKQTTDIINKILNFYVKDTTELIHKNRALRSLLHGFVSLSSFGYFQGKANLEDSFKIMIDDFILLISKSGNIKKK</sequence>
<evidence type="ECO:0000313" key="7">
    <source>
        <dbReference type="Proteomes" id="UP001623592"/>
    </source>
</evidence>
<dbReference type="InterPro" id="IPR036271">
    <property type="entry name" value="Tet_transcr_reg_TetR-rel_C_sf"/>
</dbReference>
<protein>
    <submittedName>
        <fullName evidence="6">TetR/AcrR family transcriptional regulator</fullName>
    </submittedName>
</protein>
<feature type="domain" description="HTH tetR-type" evidence="5">
    <location>
        <begin position="5"/>
        <end position="65"/>
    </location>
</feature>